<dbReference type="EMBL" id="LT882681">
    <property type="protein sequence ID" value="SMY25239.1"/>
    <property type="molecule type" value="Genomic_DNA"/>
</dbReference>
<feature type="transmembrane region" description="Helical" evidence="5">
    <location>
        <begin position="162"/>
        <end position="182"/>
    </location>
</feature>
<dbReference type="Proteomes" id="UP000215453">
    <property type="component" value="Chromosome 6"/>
</dbReference>
<dbReference type="Pfam" id="PF04193">
    <property type="entry name" value="PQ-loop"/>
    <property type="match status" value="2"/>
</dbReference>
<evidence type="ECO:0000256" key="3">
    <source>
        <dbReference type="ARBA" id="ARBA00022989"/>
    </source>
</evidence>
<dbReference type="GO" id="GO:0016020">
    <property type="term" value="C:membrane"/>
    <property type="evidence" value="ECO:0007669"/>
    <property type="project" value="UniProtKB-SubCell"/>
</dbReference>
<reference evidence="6 7" key="1">
    <citation type="submission" date="2016-10" db="EMBL/GenBank/DDBJ databases">
        <authorList>
            <person name="Varghese N."/>
        </authorList>
    </citation>
    <scope>NUCLEOTIDE SEQUENCE [LARGE SCALE GENOMIC DNA]</scope>
</reference>
<keyword evidence="3 5" id="KW-1133">Transmembrane helix</keyword>
<name>A0A1Y6LNN0_ZYMTR</name>
<dbReference type="PANTHER" id="PTHR16201:SF37">
    <property type="entry name" value="PQ-LOOP REPEAT-CONTAINING PROTEIN"/>
    <property type="match status" value="1"/>
</dbReference>
<proteinExistence type="predicted"/>
<dbReference type="InterPro" id="IPR006603">
    <property type="entry name" value="PQ-loop_rpt"/>
</dbReference>
<evidence type="ECO:0000256" key="4">
    <source>
        <dbReference type="ARBA" id="ARBA00023136"/>
    </source>
</evidence>
<feature type="transmembrane region" description="Helical" evidence="5">
    <location>
        <begin position="130"/>
        <end position="150"/>
    </location>
</feature>
<evidence type="ECO:0000256" key="2">
    <source>
        <dbReference type="ARBA" id="ARBA00022692"/>
    </source>
</evidence>
<accession>A0A1Y6LNN0</accession>
<evidence type="ECO:0008006" key="8">
    <source>
        <dbReference type="Google" id="ProtNLM"/>
    </source>
</evidence>
<feature type="transmembrane region" description="Helical" evidence="5">
    <location>
        <begin position="42"/>
        <end position="59"/>
    </location>
</feature>
<gene>
    <name evidence="6" type="ORF">ZT1A5_G6681</name>
</gene>
<evidence type="ECO:0000256" key="5">
    <source>
        <dbReference type="SAM" id="Phobius"/>
    </source>
</evidence>
<protein>
    <recommendedName>
        <fullName evidence="8">PQ loop repeat protein</fullName>
    </recommendedName>
</protein>
<dbReference type="AlphaFoldDB" id="A0A1Y6LNN0"/>
<feature type="transmembrane region" description="Helical" evidence="5">
    <location>
        <begin position="6"/>
        <end position="30"/>
    </location>
</feature>
<feature type="transmembrane region" description="Helical" evidence="5">
    <location>
        <begin position="99"/>
        <end position="118"/>
    </location>
</feature>
<organism evidence="6 7">
    <name type="scientific">Zymoseptoria tritici ST99CH_1A5</name>
    <dbReference type="NCBI Taxonomy" id="1276529"/>
    <lineage>
        <taxon>Eukaryota</taxon>
        <taxon>Fungi</taxon>
        <taxon>Dikarya</taxon>
        <taxon>Ascomycota</taxon>
        <taxon>Pezizomycotina</taxon>
        <taxon>Dothideomycetes</taxon>
        <taxon>Dothideomycetidae</taxon>
        <taxon>Mycosphaerellales</taxon>
        <taxon>Mycosphaerellaceae</taxon>
        <taxon>Zymoseptoria</taxon>
    </lineage>
</organism>
<dbReference type="Gene3D" id="1.20.1280.290">
    <property type="match status" value="1"/>
</dbReference>
<feature type="transmembrane region" description="Helical" evidence="5">
    <location>
        <begin position="188"/>
        <end position="213"/>
    </location>
</feature>
<evidence type="ECO:0000313" key="6">
    <source>
        <dbReference type="EMBL" id="SMY25239.1"/>
    </source>
</evidence>
<keyword evidence="2 5" id="KW-0812">Transmembrane</keyword>
<comment type="subcellular location">
    <subcellularLocation>
        <location evidence="1">Membrane</location>
        <topology evidence="1">Multi-pass membrane protein</topology>
    </subcellularLocation>
</comment>
<keyword evidence="4 5" id="KW-0472">Membrane</keyword>
<evidence type="ECO:0000313" key="7">
    <source>
        <dbReference type="Proteomes" id="UP000215453"/>
    </source>
</evidence>
<dbReference type="PANTHER" id="PTHR16201">
    <property type="entry name" value="SEVEN TRANSMEMBRANE PROTEIN 1-RELATED"/>
    <property type="match status" value="1"/>
</dbReference>
<dbReference type="SMART" id="SM00679">
    <property type="entry name" value="CTNS"/>
    <property type="match status" value="2"/>
</dbReference>
<dbReference type="InterPro" id="IPR051415">
    <property type="entry name" value="LAAT-1"/>
</dbReference>
<evidence type="ECO:0000256" key="1">
    <source>
        <dbReference type="ARBA" id="ARBA00004141"/>
    </source>
</evidence>
<sequence>MDNPALANTFGTLGTVCWSIQLIPQIVLNYRRHNATGLQPTMMMLWASAGVPLGVYNIVKNFNIALQVQPQILTVLSLITWIQCFYYERSWTVSRCTAVVLPIACLMGGVEVALVYALRIGVQRDTNWPVTLMAVLATLLLALGVLRHYWDIYVHRTVRGISFLFVGIDALGDLLSIISVIFQQELDVLGLVIYGTELLLWIGIFACGGYYLLLPWTIKTLKGSQATGHDASSARDVPERSAIALHDLPSSTSVFRTPSVDIALRSRSMIPRDVS</sequence>